<feature type="active site" description="Nucleophile" evidence="6">
    <location>
        <position position="127"/>
    </location>
</feature>
<dbReference type="FunFam" id="2.170.150.20:FF:000001">
    <property type="entry name" value="Peptide methionine sulfoxide reductase MsrB"/>
    <property type="match status" value="1"/>
</dbReference>
<dbReference type="eggNOG" id="COG0229">
    <property type="taxonomic scope" value="Bacteria"/>
</dbReference>
<reference evidence="8 9" key="1">
    <citation type="journal article" date="2015" name="Stand. Genomic Sci.">
        <title>Complete genome sequence and description of Salinispira pacifica gen. nov., sp. nov., a novel spirochaete isolated form a hypersaline microbial mat.</title>
        <authorList>
            <person name="Ben Hania W."/>
            <person name="Joseph M."/>
            <person name="Schumann P."/>
            <person name="Bunk B."/>
            <person name="Fiebig A."/>
            <person name="Sproer C."/>
            <person name="Klenk H.P."/>
            <person name="Fardeau M.L."/>
            <person name="Spring S."/>
        </authorList>
    </citation>
    <scope>NUCLEOTIDE SEQUENCE [LARGE SCALE GENOMIC DNA]</scope>
    <source>
        <strain evidence="8 9">L21-RPul-D2</strain>
    </source>
</reference>
<evidence type="ECO:0000313" key="9">
    <source>
        <dbReference type="Proteomes" id="UP000018680"/>
    </source>
</evidence>
<evidence type="ECO:0000313" key="8">
    <source>
        <dbReference type="EMBL" id="AHC15845.1"/>
    </source>
</evidence>
<organism evidence="8 9">
    <name type="scientific">Salinispira pacifica</name>
    <dbReference type="NCBI Taxonomy" id="1307761"/>
    <lineage>
        <taxon>Bacteria</taxon>
        <taxon>Pseudomonadati</taxon>
        <taxon>Spirochaetota</taxon>
        <taxon>Spirochaetia</taxon>
        <taxon>Spirochaetales</taxon>
        <taxon>Spirochaetaceae</taxon>
        <taxon>Salinispira</taxon>
    </lineage>
</organism>
<dbReference type="PROSITE" id="PS51790">
    <property type="entry name" value="MSRB"/>
    <property type="match status" value="1"/>
</dbReference>
<dbReference type="Gene3D" id="2.170.150.20">
    <property type="entry name" value="Peptide methionine sulfoxide reductase"/>
    <property type="match status" value="1"/>
</dbReference>
<dbReference type="InterPro" id="IPR011057">
    <property type="entry name" value="Mss4-like_sf"/>
</dbReference>
<feature type="binding site" evidence="6">
    <location>
        <position position="107"/>
    </location>
    <ligand>
        <name>Zn(2+)</name>
        <dbReference type="ChEBI" id="CHEBI:29105"/>
    </ligand>
</feature>
<evidence type="ECO:0000256" key="4">
    <source>
        <dbReference type="ARBA" id="ARBA00023002"/>
    </source>
</evidence>
<feature type="binding site" evidence="6">
    <location>
        <position position="58"/>
    </location>
    <ligand>
        <name>Zn(2+)</name>
        <dbReference type="ChEBI" id="CHEBI:29105"/>
    </ligand>
</feature>
<protein>
    <recommendedName>
        <fullName evidence="6">Peptide methionine sulfoxide reductase MsrB</fullName>
        <ecNumber evidence="6">1.8.4.12</ecNumber>
    </recommendedName>
    <alternativeName>
        <fullName evidence="6">Peptide-methionine (R)-S-oxide reductase</fullName>
    </alternativeName>
</protein>
<sequence length="143" mass="15918">MKGKKESTDSLGGAANRNWKKILDPDVYHVTREGGTEPPFSGKYYLEERDGVYLCSNCSTPLFSSDTKYHSGCGWPSFYEPLSSDAVVEREDTSLGMRRIELRCASCDAHLGHVFPDGPDPTGLRYCINSLSLELDADSEERK</sequence>
<dbReference type="PANTHER" id="PTHR10173">
    <property type="entry name" value="METHIONINE SULFOXIDE REDUCTASE"/>
    <property type="match status" value="1"/>
</dbReference>
<gene>
    <name evidence="6" type="primary">msrB</name>
    <name evidence="8" type="ORF">L21SP2_2492</name>
</gene>
<name>V5WJM3_9SPIO</name>
<accession>V5WJM3</accession>
<dbReference type="NCBIfam" id="TIGR00357">
    <property type="entry name" value="peptide-methionine (R)-S-oxide reductase MsrB"/>
    <property type="match status" value="1"/>
</dbReference>
<dbReference type="Proteomes" id="UP000018680">
    <property type="component" value="Chromosome"/>
</dbReference>
<dbReference type="HOGENOM" id="CLU_031040_8_5_12"/>
<dbReference type="KEGG" id="slr:L21SP2_2492"/>
<evidence type="ECO:0000256" key="1">
    <source>
        <dbReference type="ARBA" id="ARBA00007174"/>
    </source>
</evidence>
<dbReference type="HAMAP" id="MF_01400">
    <property type="entry name" value="MsrB"/>
    <property type="match status" value="1"/>
</dbReference>
<proteinExistence type="inferred from homology"/>
<evidence type="ECO:0000259" key="7">
    <source>
        <dbReference type="PROSITE" id="PS51790"/>
    </source>
</evidence>
<dbReference type="RefSeq" id="WP_024268748.1">
    <property type="nucleotide sequence ID" value="NC_023035.1"/>
</dbReference>
<feature type="binding site" evidence="6">
    <location>
        <position position="55"/>
    </location>
    <ligand>
        <name>Zn(2+)</name>
        <dbReference type="ChEBI" id="CHEBI:29105"/>
    </ligand>
</feature>
<dbReference type="EC" id="1.8.4.12" evidence="6"/>
<evidence type="ECO:0000256" key="3">
    <source>
        <dbReference type="ARBA" id="ARBA00022833"/>
    </source>
</evidence>
<dbReference type="GO" id="GO:0008270">
    <property type="term" value="F:zinc ion binding"/>
    <property type="evidence" value="ECO:0007669"/>
    <property type="project" value="UniProtKB-UniRule"/>
</dbReference>
<dbReference type="InterPro" id="IPR028427">
    <property type="entry name" value="Met_Sox_Rdtase_MsrB"/>
</dbReference>
<dbReference type="SUPFAM" id="SSF51316">
    <property type="entry name" value="Mss4-like"/>
    <property type="match status" value="1"/>
</dbReference>
<keyword evidence="2 6" id="KW-0479">Metal-binding</keyword>
<dbReference type="GO" id="GO:0030091">
    <property type="term" value="P:protein repair"/>
    <property type="evidence" value="ECO:0007669"/>
    <property type="project" value="InterPro"/>
</dbReference>
<evidence type="ECO:0000256" key="5">
    <source>
        <dbReference type="ARBA" id="ARBA00048488"/>
    </source>
</evidence>
<evidence type="ECO:0000256" key="2">
    <source>
        <dbReference type="ARBA" id="ARBA00022723"/>
    </source>
</evidence>
<comment type="cofactor">
    <cofactor evidence="6">
        <name>Zn(2+)</name>
        <dbReference type="ChEBI" id="CHEBI:29105"/>
    </cofactor>
    <text evidence="6">Binds 1 zinc ion per subunit. The zinc ion is important for the structural integrity of the protein.</text>
</comment>
<dbReference type="EMBL" id="CP006939">
    <property type="protein sequence ID" value="AHC15845.1"/>
    <property type="molecule type" value="Genomic_DNA"/>
</dbReference>
<keyword evidence="4 6" id="KW-0560">Oxidoreductase</keyword>
<dbReference type="AlphaFoldDB" id="V5WJM3"/>
<dbReference type="GO" id="GO:0006979">
    <property type="term" value="P:response to oxidative stress"/>
    <property type="evidence" value="ECO:0007669"/>
    <property type="project" value="InterPro"/>
</dbReference>
<dbReference type="GO" id="GO:0033743">
    <property type="term" value="F:peptide-methionine (R)-S-oxide reductase activity"/>
    <property type="evidence" value="ECO:0007669"/>
    <property type="project" value="UniProtKB-UniRule"/>
</dbReference>
<dbReference type="PANTHER" id="PTHR10173:SF52">
    <property type="entry name" value="METHIONINE-R-SULFOXIDE REDUCTASE B1"/>
    <property type="match status" value="1"/>
</dbReference>
<keyword evidence="9" id="KW-1185">Reference proteome</keyword>
<dbReference type="PATRIC" id="fig|1307761.3.peg.2484"/>
<feature type="domain" description="MsrB" evidence="7">
    <location>
        <begin position="16"/>
        <end position="138"/>
    </location>
</feature>
<dbReference type="STRING" id="1307761.L21SP2_2492"/>
<comment type="catalytic activity">
    <reaction evidence="5 6">
        <text>L-methionyl-[protein] + [thioredoxin]-disulfide + H2O = L-methionyl-(R)-S-oxide-[protein] + [thioredoxin]-dithiol</text>
        <dbReference type="Rhea" id="RHEA:24164"/>
        <dbReference type="Rhea" id="RHEA-COMP:10698"/>
        <dbReference type="Rhea" id="RHEA-COMP:10700"/>
        <dbReference type="Rhea" id="RHEA-COMP:12313"/>
        <dbReference type="Rhea" id="RHEA-COMP:12314"/>
        <dbReference type="ChEBI" id="CHEBI:15377"/>
        <dbReference type="ChEBI" id="CHEBI:16044"/>
        <dbReference type="ChEBI" id="CHEBI:29950"/>
        <dbReference type="ChEBI" id="CHEBI:45764"/>
        <dbReference type="ChEBI" id="CHEBI:50058"/>
        <dbReference type="EC" id="1.8.4.12"/>
    </reaction>
</comment>
<evidence type="ECO:0000256" key="6">
    <source>
        <dbReference type="HAMAP-Rule" id="MF_01400"/>
    </source>
</evidence>
<dbReference type="GO" id="GO:0005737">
    <property type="term" value="C:cytoplasm"/>
    <property type="evidence" value="ECO:0007669"/>
    <property type="project" value="TreeGrafter"/>
</dbReference>
<comment type="similarity">
    <text evidence="1 6">Belongs to the MsrB Met sulfoxide reductase family.</text>
</comment>
<dbReference type="InterPro" id="IPR002579">
    <property type="entry name" value="Met_Sox_Rdtase_MsrB_dom"/>
</dbReference>
<keyword evidence="3 6" id="KW-0862">Zinc</keyword>
<dbReference type="Pfam" id="PF01641">
    <property type="entry name" value="SelR"/>
    <property type="match status" value="1"/>
</dbReference>
<feature type="binding site" evidence="6">
    <location>
        <position position="104"/>
    </location>
    <ligand>
        <name>Zn(2+)</name>
        <dbReference type="ChEBI" id="CHEBI:29105"/>
    </ligand>
</feature>
<dbReference type="OrthoDB" id="4174719at2"/>